<dbReference type="InterPro" id="IPR041492">
    <property type="entry name" value="HAD_2"/>
</dbReference>
<dbReference type="Pfam" id="PF13419">
    <property type="entry name" value="HAD_2"/>
    <property type="match status" value="1"/>
</dbReference>
<reference evidence="1" key="1">
    <citation type="submission" date="2020-12" db="EMBL/GenBank/DDBJ databases">
        <title>Vagococcus allomyrinae sp. nov. and Enterococcus lavae sp. nov., isolated from the larvae of Allomyrina dichotoma.</title>
        <authorList>
            <person name="Lee S.D."/>
        </authorList>
    </citation>
    <scope>NUCLEOTIDE SEQUENCE</scope>
    <source>
        <strain evidence="1">BWB3-3</strain>
    </source>
</reference>
<dbReference type="InterPro" id="IPR023198">
    <property type="entry name" value="PGP-like_dom2"/>
</dbReference>
<dbReference type="Proteomes" id="UP000674938">
    <property type="component" value="Unassembled WGS sequence"/>
</dbReference>
<dbReference type="SUPFAM" id="SSF56784">
    <property type="entry name" value="HAD-like"/>
    <property type="match status" value="1"/>
</dbReference>
<sequence length="224" mass="25534">MSNSTIAGVIFDMDGCLVDTESVYKIAWRQAFEKYAVAISQEQIDSWLGLGWDIIAQEIDQITDNNKLTLAIRQAREAIFFQMMTENLVHLMPGALEMLDFVKKEQLVVGLASSTFQEKGQRILAHFELTQYFDFIVFGDEVEHRKPAGDIYIKAIEKSGLKKEQLLVFEDSLTGCEAAQKAELQTIWVPEVFSDRLKPHPETICQIVPSMIKGKNELEKLMRK</sequence>
<dbReference type="RefSeq" id="WP_209526665.1">
    <property type="nucleotide sequence ID" value="NZ_JAEEGA010000004.1"/>
</dbReference>
<dbReference type="InterPro" id="IPR036412">
    <property type="entry name" value="HAD-like_sf"/>
</dbReference>
<comment type="caution">
    <text evidence="1">The sequence shown here is derived from an EMBL/GenBank/DDBJ whole genome shotgun (WGS) entry which is preliminary data.</text>
</comment>
<dbReference type="SFLD" id="SFLDG01135">
    <property type="entry name" value="C1.5.6:_HAD__Beta-PGM__Phospha"/>
    <property type="match status" value="1"/>
</dbReference>
<organism evidence="1 2">
    <name type="scientific">Vagococcus allomyrinae</name>
    <dbReference type="NCBI Taxonomy" id="2794353"/>
    <lineage>
        <taxon>Bacteria</taxon>
        <taxon>Bacillati</taxon>
        <taxon>Bacillota</taxon>
        <taxon>Bacilli</taxon>
        <taxon>Lactobacillales</taxon>
        <taxon>Enterococcaceae</taxon>
        <taxon>Vagococcus</taxon>
    </lineage>
</organism>
<proteinExistence type="predicted"/>
<protein>
    <submittedName>
        <fullName evidence="1">HAD family phosphatase</fullName>
    </submittedName>
</protein>
<gene>
    <name evidence="1" type="ORF">I6N95_08420</name>
</gene>
<evidence type="ECO:0000313" key="2">
    <source>
        <dbReference type="Proteomes" id="UP000674938"/>
    </source>
</evidence>
<dbReference type="Gene3D" id="3.40.50.1000">
    <property type="entry name" value="HAD superfamily/HAD-like"/>
    <property type="match status" value="1"/>
</dbReference>
<dbReference type="AlphaFoldDB" id="A0A940SU70"/>
<dbReference type="InterPro" id="IPR023214">
    <property type="entry name" value="HAD_sf"/>
</dbReference>
<dbReference type="NCBIfam" id="TIGR01509">
    <property type="entry name" value="HAD-SF-IA-v3"/>
    <property type="match status" value="1"/>
</dbReference>
<dbReference type="PANTHER" id="PTHR18901">
    <property type="entry name" value="2-DEOXYGLUCOSE-6-PHOSPHATE PHOSPHATASE 2"/>
    <property type="match status" value="1"/>
</dbReference>
<dbReference type="Gene3D" id="1.10.150.240">
    <property type="entry name" value="Putative phosphatase, domain 2"/>
    <property type="match status" value="1"/>
</dbReference>
<dbReference type="SFLD" id="SFLDS00003">
    <property type="entry name" value="Haloacid_Dehalogenase"/>
    <property type="match status" value="1"/>
</dbReference>
<dbReference type="InterPro" id="IPR006439">
    <property type="entry name" value="HAD-SF_hydro_IA"/>
</dbReference>
<keyword evidence="2" id="KW-1185">Reference proteome</keyword>
<name>A0A940SU70_9ENTE</name>
<dbReference type="CDD" id="cd07505">
    <property type="entry name" value="HAD_BPGM-like"/>
    <property type="match status" value="1"/>
</dbReference>
<dbReference type="PANTHER" id="PTHR18901:SF38">
    <property type="entry name" value="PSEUDOURIDINE-5'-PHOSPHATASE"/>
    <property type="match status" value="1"/>
</dbReference>
<evidence type="ECO:0000313" key="1">
    <source>
        <dbReference type="EMBL" id="MBP1041025.1"/>
    </source>
</evidence>
<dbReference type="SFLD" id="SFLDG01129">
    <property type="entry name" value="C1.5:_HAD__Beta-PGM__Phosphata"/>
    <property type="match status" value="1"/>
</dbReference>
<accession>A0A940SU70</accession>
<dbReference type="EMBL" id="JAEEGA010000004">
    <property type="protein sequence ID" value="MBP1041025.1"/>
    <property type="molecule type" value="Genomic_DNA"/>
</dbReference>
<dbReference type="PRINTS" id="PR00413">
    <property type="entry name" value="HADHALOGNASE"/>
</dbReference>